<evidence type="ECO:0000256" key="3">
    <source>
        <dbReference type="ARBA" id="ARBA00023315"/>
    </source>
</evidence>
<feature type="domain" description="N-acetyltransferase" evidence="4">
    <location>
        <begin position="33"/>
        <end position="181"/>
    </location>
</feature>
<evidence type="ECO:0000256" key="2">
    <source>
        <dbReference type="ARBA" id="ARBA00022679"/>
    </source>
</evidence>
<dbReference type="Gene3D" id="3.40.630.30">
    <property type="match status" value="1"/>
</dbReference>
<dbReference type="GO" id="GO:0008080">
    <property type="term" value="F:N-acetyltransferase activity"/>
    <property type="evidence" value="ECO:0007669"/>
    <property type="project" value="UniProtKB-ARBA"/>
</dbReference>
<dbReference type="HOGENOM" id="CLU_013985_41_2_1"/>
<dbReference type="GeneID" id="25975358"/>
<keyword evidence="2 5" id="KW-0808">Transferase</keyword>
<dbReference type="EMBL" id="GL629782">
    <property type="protein sequence ID" value="EFX02327.1"/>
    <property type="molecule type" value="Genomic_DNA"/>
</dbReference>
<sequence length="184" mass="20408">MALEKPIVRFARREDVPTVLQLIFELAEYEHEVDSVKATEEKLLQTIAFAPSVAEATAGHQEPTEPTTSSRPARCLLVVAPDGDVAGLALYYYNYSTWHARPGIYLEDLFVRPAHRKKGYGHVLLETLAKEVVAMGGGRLEWSVLKWNAPSIKFYESLGAKTMSEWSVMRVDGDSLLKLAGDGS</sequence>
<keyword evidence="6" id="KW-1185">Reference proteome</keyword>
<keyword evidence="3" id="KW-0012">Acyltransferase</keyword>
<reference evidence="5 6" key="1">
    <citation type="journal article" date="2011" name="Proc. Natl. Acad. Sci. U.S.A.">
        <title>Genome and transcriptome analyses of the mountain pine beetle-fungal symbiont Grosmannia clavigera, a lodgepole pine pathogen.</title>
        <authorList>
            <person name="DiGuistini S."/>
            <person name="Wang Y."/>
            <person name="Liao N.Y."/>
            <person name="Taylor G."/>
            <person name="Tanguay P."/>
            <person name="Feau N."/>
            <person name="Henrissat B."/>
            <person name="Chan S.K."/>
            <person name="Hesse-Orce U."/>
            <person name="Alamouti S.M."/>
            <person name="Tsui C.K.M."/>
            <person name="Docking R.T."/>
            <person name="Levasseur A."/>
            <person name="Haridas S."/>
            <person name="Robertson G."/>
            <person name="Birol I."/>
            <person name="Holt R.A."/>
            <person name="Marra M.A."/>
            <person name="Hamelin R.C."/>
            <person name="Hirst M."/>
            <person name="Jones S.J.M."/>
            <person name="Bohlmann J."/>
            <person name="Breuil C."/>
        </authorList>
    </citation>
    <scope>NUCLEOTIDE SEQUENCE [LARGE SCALE GENOMIC DNA]</scope>
    <source>
        <strain evidence="6">kw1407 / UAMH 11150</strain>
    </source>
</reference>
<name>F0XIU4_GROCL</name>
<dbReference type="RefSeq" id="XP_014171809.1">
    <property type="nucleotide sequence ID" value="XM_014316334.1"/>
</dbReference>
<dbReference type="InterPro" id="IPR000182">
    <property type="entry name" value="GNAT_dom"/>
</dbReference>
<evidence type="ECO:0000313" key="5">
    <source>
        <dbReference type="EMBL" id="EFX02327.1"/>
    </source>
</evidence>
<proteinExistence type="inferred from homology"/>
<gene>
    <name evidence="5" type="ORF">CMQ_2376</name>
</gene>
<dbReference type="PROSITE" id="PS51186">
    <property type="entry name" value="GNAT"/>
    <property type="match status" value="1"/>
</dbReference>
<dbReference type="InParanoid" id="F0XIU4"/>
<dbReference type="Proteomes" id="UP000007796">
    <property type="component" value="Unassembled WGS sequence"/>
</dbReference>
<dbReference type="CDD" id="cd04301">
    <property type="entry name" value="NAT_SF"/>
    <property type="match status" value="1"/>
</dbReference>
<dbReference type="PANTHER" id="PTHR10545:SF29">
    <property type="entry name" value="GH14572P-RELATED"/>
    <property type="match status" value="1"/>
</dbReference>
<dbReference type="eggNOG" id="KOG3216">
    <property type="taxonomic scope" value="Eukaryota"/>
</dbReference>
<dbReference type="SUPFAM" id="SSF55729">
    <property type="entry name" value="Acyl-CoA N-acyltransferases (Nat)"/>
    <property type="match status" value="1"/>
</dbReference>
<dbReference type="FunFam" id="3.40.630.30:FF:000064">
    <property type="entry name" value="GNAT family acetyltransferase"/>
    <property type="match status" value="1"/>
</dbReference>
<dbReference type="AlphaFoldDB" id="F0XIU4"/>
<organism evidence="6">
    <name type="scientific">Grosmannia clavigera (strain kw1407 / UAMH 11150)</name>
    <name type="common">Blue stain fungus</name>
    <name type="synonym">Graphiocladiella clavigera</name>
    <dbReference type="NCBI Taxonomy" id="655863"/>
    <lineage>
        <taxon>Eukaryota</taxon>
        <taxon>Fungi</taxon>
        <taxon>Dikarya</taxon>
        <taxon>Ascomycota</taxon>
        <taxon>Pezizomycotina</taxon>
        <taxon>Sordariomycetes</taxon>
        <taxon>Sordariomycetidae</taxon>
        <taxon>Ophiostomatales</taxon>
        <taxon>Ophiostomataceae</taxon>
        <taxon>Leptographium</taxon>
    </lineage>
</organism>
<comment type="similarity">
    <text evidence="1">Belongs to the acetyltransferase family.</text>
</comment>
<dbReference type="InterPro" id="IPR051016">
    <property type="entry name" value="Diverse_Substrate_AcTransf"/>
</dbReference>
<dbReference type="Pfam" id="PF00583">
    <property type="entry name" value="Acetyltransf_1"/>
    <property type="match status" value="1"/>
</dbReference>
<accession>F0XIU4</accession>
<dbReference type="InterPro" id="IPR016181">
    <property type="entry name" value="Acyl_CoA_acyltransferase"/>
</dbReference>
<protein>
    <submittedName>
        <fullName evidence="5">Gcn5-related n-acetyltransferase</fullName>
    </submittedName>
</protein>
<dbReference type="PANTHER" id="PTHR10545">
    <property type="entry name" value="DIAMINE N-ACETYLTRANSFERASE"/>
    <property type="match status" value="1"/>
</dbReference>
<dbReference type="STRING" id="655863.F0XIU4"/>
<dbReference type="OrthoDB" id="7305308at2759"/>
<evidence type="ECO:0000256" key="1">
    <source>
        <dbReference type="ARBA" id="ARBA00008694"/>
    </source>
</evidence>
<evidence type="ECO:0000313" key="6">
    <source>
        <dbReference type="Proteomes" id="UP000007796"/>
    </source>
</evidence>
<evidence type="ECO:0000259" key="4">
    <source>
        <dbReference type="PROSITE" id="PS51186"/>
    </source>
</evidence>